<dbReference type="EMBL" id="MPZV01000001">
    <property type="protein sequence ID" value="OOY25527.1"/>
    <property type="molecule type" value="Genomic_DNA"/>
</dbReference>
<comment type="caution">
    <text evidence="4">The sequence shown here is derived from an EMBL/GenBank/DDBJ whole genome shotgun (WGS) entry which is preliminary data.</text>
</comment>
<dbReference type="PROSITE" id="PS51318">
    <property type="entry name" value="TAT"/>
    <property type="match status" value="1"/>
</dbReference>
<dbReference type="RefSeq" id="WP_078603988.1">
    <property type="nucleotide sequence ID" value="NZ_MPZV01000001.1"/>
</dbReference>
<feature type="domain" description="Intradiol ring-cleavage dioxygenases" evidence="3">
    <location>
        <begin position="66"/>
        <end position="198"/>
    </location>
</feature>
<accession>A0ABX3N0P4</accession>
<sequence>MRQTSPNLSRRNLLRALAASPVAAGAATFPLAARAEASSAATAAGLITPNVCLVMPEVTEGPYYIDPNLVRADITEDRTGIPLVLQMQVVNSDCTPIEGARVDVWHCDAEGNYSGYANQGSEATLDTTGQTFLRGTQMTEAGGLVQFQTIYPGWYRGRTTHIHYKVFLDEVTVLTSQIFFPDALSQYLYDNIAPYTRESTRDTINASDGIAHQAGDGAYAALREQSEGYVAQLVVGVNPDAVSEAGNGGPGGAGGPNGAPPGPPPGDAGGMGPSGSGDWTPDDLVPEKDS</sequence>
<feature type="chain" id="PRO_5047230286" description="Intradiol ring-cleavage dioxygenases domain-containing protein" evidence="2">
    <location>
        <begin position="27"/>
        <end position="290"/>
    </location>
</feature>
<dbReference type="SUPFAM" id="SSF49482">
    <property type="entry name" value="Aromatic compound dioxygenase"/>
    <property type="match status" value="1"/>
</dbReference>
<dbReference type="InterPro" id="IPR006311">
    <property type="entry name" value="TAT_signal"/>
</dbReference>
<dbReference type="CDD" id="cd03457">
    <property type="entry name" value="intradiol_dioxygenase_like"/>
    <property type="match status" value="1"/>
</dbReference>
<dbReference type="Pfam" id="PF00775">
    <property type="entry name" value="Dioxygenase_C"/>
    <property type="match status" value="1"/>
</dbReference>
<evidence type="ECO:0000313" key="5">
    <source>
        <dbReference type="Proteomes" id="UP000190787"/>
    </source>
</evidence>
<evidence type="ECO:0000259" key="3">
    <source>
        <dbReference type="Pfam" id="PF00775"/>
    </source>
</evidence>
<dbReference type="InterPro" id="IPR015889">
    <property type="entry name" value="Intradiol_dOase_core"/>
</dbReference>
<reference evidence="4 5" key="1">
    <citation type="submission" date="2016-11" db="EMBL/GenBank/DDBJ databases">
        <title>A multilocus sequence analysis scheme for characterization of bacteria in the genus Thioclava.</title>
        <authorList>
            <person name="Liu Y."/>
            <person name="Shao Z."/>
        </authorList>
    </citation>
    <scope>NUCLEOTIDE SEQUENCE [LARGE SCALE GENOMIC DNA]</scope>
    <source>
        <strain evidence="4 5">TAW-CT134</strain>
    </source>
</reference>
<dbReference type="InterPro" id="IPR000627">
    <property type="entry name" value="Intradiol_dOase_C"/>
</dbReference>
<protein>
    <recommendedName>
        <fullName evidence="3">Intradiol ring-cleavage dioxygenases domain-containing protein</fullName>
    </recommendedName>
</protein>
<name>A0ABX3N0P4_9RHOB</name>
<feature type="compositionally biased region" description="Gly residues" evidence="1">
    <location>
        <begin position="246"/>
        <end position="257"/>
    </location>
</feature>
<dbReference type="PANTHER" id="PTHR34315">
    <property type="match status" value="1"/>
</dbReference>
<dbReference type="Proteomes" id="UP000190787">
    <property type="component" value="Unassembled WGS sequence"/>
</dbReference>
<feature type="signal peptide" evidence="2">
    <location>
        <begin position="1"/>
        <end position="26"/>
    </location>
</feature>
<gene>
    <name evidence="4" type="ORF">BMI91_03720</name>
</gene>
<keyword evidence="2" id="KW-0732">Signal</keyword>
<evidence type="ECO:0000313" key="4">
    <source>
        <dbReference type="EMBL" id="OOY25527.1"/>
    </source>
</evidence>
<evidence type="ECO:0000256" key="1">
    <source>
        <dbReference type="SAM" id="MobiDB-lite"/>
    </source>
</evidence>
<feature type="region of interest" description="Disordered" evidence="1">
    <location>
        <begin position="241"/>
        <end position="290"/>
    </location>
</feature>
<dbReference type="Gene3D" id="2.60.130.10">
    <property type="entry name" value="Aromatic compound dioxygenase"/>
    <property type="match status" value="1"/>
</dbReference>
<evidence type="ECO:0000256" key="2">
    <source>
        <dbReference type="SAM" id="SignalP"/>
    </source>
</evidence>
<dbReference type="PANTHER" id="PTHR34315:SF1">
    <property type="entry name" value="INTRADIOL RING-CLEAVAGE DIOXYGENASES DOMAIN-CONTAINING PROTEIN-RELATED"/>
    <property type="match status" value="1"/>
</dbReference>
<proteinExistence type="predicted"/>
<keyword evidence="5" id="KW-1185">Reference proteome</keyword>
<organism evidence="4 5">
    <name type="scientific">Thioclava sediminum</name>
    <dbReference type="NCBI Taxonomy" id="1915319"/>
    <lineage>
        <taxon>Bacteria</taxon>
        <taxon>Pseudomonadati</taxon>
        <taxon>Pseudomonadota</taxon>
        <taxon>Alphaproteobacteria</taxon>
        <taxon>Rhodobacterales</taxon>
        <taxon>Paracoccaceae</taxon>
        <taxon>Thioclava</taxon>
    </lineage>
</organism>